<dbReference type="EMBL" id="CAJNOB010000015">
    <property type="protein sequence ID" value="CAF0697458.1"/>
    <property type="molecule type" value="Genomic_DNA"/>
</dbReference>
<organism evidence="1 2">
    <name type="scientific">Candidatus Methylacidithermus pantelleriae</name>
    <dbReference type="NCBI Taxonomy" id="2744239"/>
    <lineage>
        <taxon>Bacteria</taxon>
        <taxon>Pseudomonadati</taxon>
        <taxon>Verrucomicrobiota</taxon>
        <taxon>Methylacidiphilae</taxon>
        <taxon>Methylacidiphilales</taxon>
        <taxon>Methylacidiphilaceae</taxon>
        <taxon>Candidatus Methylacidithermus</taxon>
    </lineage>
</organism>
<accession>A0A8J2FNQ6</accession>
<name>A0A8J2FNQ6_9BACT</name>
<reference evidence="1" key="1">
    <citation type="submission" date="2021-02" db="EMBL/GenBank/DDBJ databases">
        <authorList>
            <person name="Cremers G."/>
            <person name="Picone N."/>
        </authorList>
    </citation>
    <scope>NUCLEOTIDE SEQUENCE</scope>
    <source>
        <strain evidence="1">PQ17</strain>
    </source>
</reference>
<evidence type="ECO:0000313" key="2">
    <source>
        <dbReference type="Proteomes" id="UP000663859"/>
    </source>
</evidence>
<dbReference type="Proteomes" id="UP000663859">
    <property type="component" value="Unassembled WGS sequence"/>
</dbReference>
<dbReference type="AlphaFoldDB" id="A0A8J2FNQ6"/>
<gene>
    <name evidence="1" type="ORF">MPNT_220007</name>
</gene>
<proteinExistence type="predicted"/>
<sequence>MVLGMVWGLVRIALQTECLVEPKVFAVPMVWKKERSAF</sequence>
<keyword evidence="2" id="KW-1185">Reference proteome</keyword>
<protein>
    <submittedName>
        <fullName evidence="1">Uncharacterized protein</fullName>
    </submittedName>
</protein>
<comment type="caution">
    <text evidence="1">The sequence shown here is derived from an EMBL/GenBank/DDBJ whole genome shotgun (WGS) entry which is preliminary data.</text>
</comment>
<evidence type="ECO:0000313" key="1">
    <source>
        <dbReference type="EMBL" id="CAF0697458.1"/>
    </source>
</evidence>